<dbReference type="InterPro" id="IPR000157">
    <property type="entry name" value="TIR_dom"/>
</dbReference>
<dbReference type="Pfam" id="PF01582">
    <property type="entry name" value="TIR"/>
    <property type="match status" value="1"/>
</dbReference>
<evidence type="ECO:0000256" key="2">
    <source>
        <dbReference type="ARBA" id="ARBA00009634"/>
    </source>
</evidence>
<dbReference type="RefSeq" id="XP_029979833.1">
    <property type="nucleotide sequence ID" value="XM_030123973.1"/>
</dbReference>
<dbReference type="Gene3D" id="3.80.10.10">
    <property type="entry name" value="Ribonuclease Inhibitor"/>
    <property type="match status" value="4"/>
</dbReference>
<evidence type="ECO:0000256" key="14">
    <source>
        <dbReference type="SAM" id="Phobius"/>
    </source>
</evidence>
<dbReference type="SUPFAM" id="SSF52058">
    <property type="entry name" value="L domain-like"/>
    <property type="match status" value="2"/>
</dbReference>
<feature type="domain" description="TIR" evidence="15">
    <location>
        <begin position="792"/>
        <end position="933"/>
    </location>
</feature>
<evidence type="ECO:0000256" key="5">
    <source>
        <dbReference type="ARBA" id="ARBA00022692"/>
    </source>
</evidence>
<dbReference type="InterPro" id="IPR032675">
    <property type="entry name" value="LRR_dom_sf"/>
</dbReference>
<evidence type="ECO:0000256" key="13">
    <source>
        <dbReference type="ARBA" id="ARBA00023198"/>
    </source>
</evidence>
<dbReference type="InParanoid" id="A0A672YSS0"/>
<dbReference type="SMART" id="SM00369">
    <property type="entry name" value="LRR_TYP"/>
    <property type="match status" value="19"/>
</dbReference>
<dbReference type="FunFam" id="3.80.10.10:FF:000770">
    <property type="entry name" value="Uncharacterized protein"/>
    <property type="match status" value="1"/>
</dbReference>
<evidence type="ECO:0000256" key="8">
    <source>
        <dbReference type="ARBA" id="ARBA00022859"/>
    </source>
</evidence>
<protein>
    <submittedName>
        <fullName evidence="16">Toll-like receptor 13</fullName>
    </submittedName>
</protein>
<keyword evidence="11" id="KW-0675">Receptor</keyword>
<evidence type="ECO:0000256" key="10">
    <source>
        <dbReference type="ARBA" id="ARBA00023136"/>
    </source>
</evidence>
<gene>
    <name evidence="16" type="primary">LOC115411748</name>
</gene>
<dbReference type="GeneID" id="115411748"/>
<dbReference type="Pfam" id="PF13855">
    <property type="entry name" value="LRR_8"/>
    <property type="match status" value="4"/>
</dbReference>
<comment type="subcellular location">
    <subcellularLocation>
        <location evidence="1">Membrane</location>
        <topology evidence="1">Single-pass type I membrane protein</topology>
    </subcellularLocation>
</comment>
<evidence type="ECO:0000256" key="1">
    <source>
        <dbReference type="ARBA" id="ARBA00004479"/>
    </source>
</evidence>
<dbReference type="SMART" id="SM00255">
    <property type="entry name" value="TIR"/>
    <property type="match status" value="1"/>
</dbReference>
<evidence type="ECO:0000256" key="3">
    <source>
        <dbReference type="ARBA" id="ARBA00022588"/>
    </source>
</evidence>
<dbReference type="InterPro" id="IPR003591">
    <property type="entry name" value="Leu-rich_rpt_typical-subtyp"/>
</dbReference>
<evidence type="ECO:0000256" key="12">
    <source>
        <dbReference type="ARBA" id="ARBA00023180"/>
    </source>
</evidence>
<sequence length="952" mass="109085">MLTGRRKHFNLIIFICSLHVIFVALPVAGFSLKGCRISRGVAICSESELTAVPHDIPRTVKGIDLKRNKISKLQASDFRDFPVLTELNLQQNKISEIGKGTFSNLISLKTLVLTANRLHKLGDDVFHGLGNLTELRIKANRIKIVTPTTFKSLSSLKRLDISDNYLHPIAKVYEVIQHMPHLQQLNIQKNQLATFYSYVLANRSIELKSLDISQNPIVVFRITANVFPNLKSLTLANLQKTKHKLIWDVRNKTMVGQVSTLDISGLKHAPLDIITKLLQSFNSSLNTLRMNQIPHVPALIRISCTIPTLSKLQLQLNKLRVVRSDLFQLCVNIAEIDLNKNDIESIDDNSFTSLPRLRIVSLSTNKLLSVPTATRNLPRLLELDLSSNKIDTLKCDDFANLTNLRKLYLHQNEISALKDCVFRDLTRLEILKLQSNKISKFNKAFENTLPNLKTLYLHSNALTAIKNGEFSGMWSLQNLSLQINHIKTLEKECFNGLTNLTVIILQTNAITAETLANNSFNLLKNLRRLDLSNNHIQFKNSSPLASPPFSQLSHLNTLALTSQHKRCKGYLPSNLLQGLTNLLDLDIRNMQLISLPKDLLSHTPRLERLDVSANDISYLSSDLFAPIPNLTGLYISNIRLWSLGFLKRANLSKVEFLQMRKNQFSVISEDVIRSLPSLVYLDLEWNSFTCDCDNSWFLKWVQDNNQTQVFNAYDFLCNYPEDLQGMKLLELDIQSCSVDTGFICFTCTTCLIILTLVTSFTYHFLKGQLTYAYYIFSAWLFDTKKRNKQVPNQYDAFVSYNTLDEPWVCRELLPKLEGEQGWRLCLHHRDFQPGRPIIENITDAIYGSKKTICVISRRYLNSEWCSREMQVASFRLFDEQKDVLILVFLEEIPTYLLSPYYRMRKLLKKQTYLSWPRAGEHTEVFWEKLRQALMTGEGPADERLQLALVDRP</sequence>
<dbReference type="GO" id="GO:0045087">
    <property type="term" value="P:innate immune response"/>
    <property type="evidence" value="ECO:0007669"/>
    <property type="project" value="UniProtKB-KW"/>
</dbReference>
<dbReference type="SMART" id="SM00082">
    <property type="entry name" value="LRRCT"/>
    <property type="match status" value="1"/>
</dbReference>
<evidence type="ECO:0000313" key="16">
    <source>
        <dbReference type="Ensembl" id="ENSSORP00005007552.1"/>
    </source>
</evidence>
<keyword evidence="6" id="KW-0732">Signal</keyword>
<keyword evidence="17" id="KW-1185">Reference proteome</keyword>
<dbReference type="SUPFAM" id="SSF52200">
    <property type="entry name" value="Toll/Interleukin receptor TIR domain"/>
    <property type="match status" value="1"/>
</dbReference>
<proteinExistence type="inferred from homology"/>
<evidence type="ECO:0000313" key="17">
    <source>
        <dbReference type="Proteomes" id="UP000472271"/>
    </source>
</evidence>
<keyword evidence="4" id="KW-0433">Leucine-rich repeat</keyword>
<dbReference type="InterPro" id="IPR001611">
    <property type="entry name" value="Leu-rich_rpt"/>
</dbReference>
<reference evidence="16" key="2">
    <citation type="submission" date="2025-08" db="UniProtKB">
        <authorList>
            <consortium name="Ensembl"/>
        </authorList>
    </citation>
    <scope>IDENTIFICATION</scope>
</reference>
<dbReference type="SMART" id="SM00365">
    <property type="entry name" value="LRR_SD22"/>
    <property type="match status" value="7"/>
</dbReference>
<evidence type="ECO:0000256" key="4">
    <source>
        <dbReference type="ARBA" id="ARBA00022614"/>
    </source>
</evidence>
<dbReference type="PANTHER" id="PTHR24365">
    <property type="entry name" value="TOLL-LIKE RECEPTOR"/>
    <property type="match status" value="1"/>
</dbReference>
<organism evidence="16 17">
    <name type="scientific">Sphaeramia orbicularis</name>
    <name type="common">orbiculate cardinalfish</name>
    <dbReference type="NCBI Taxonomy" id="375764"/>
    <lineage>
        <taxon>Eukaryota</taxon>
        <taxon>Metazoa</taxon>
        <taxon>Chordata</taxon>
        <taxon>Craniata</taxon>
        <taxon>Vertebrata</taxon>
        <taxon>Euteleostomi</taxon>
        <taxon>Actinopterygii</taxon>
        <taxon>Neopterygii</taxon>
        <taxon>Teleostei</taxon>
        <taxon>Neoteleostei</taxon>
        <taxon>Acanthomorphata</taxon>
        <taxon>Gobiaria</taxon>
        <taxon>Kurtiformes</taxon>
        <taxon>Apogonoidei</taxon>
        <taxon>Apogonidae</taxon>
        <taxon>Apogoninae</taxon>
        <taxon>Sphaeramia</taxon>
    </lineage>
</organism>
<comment type="similarity">
    <text evidence="2">Belongs to the Toll-like receptor family.</text>
</comment>
<dbReference type="PROSITE" id="PS51450">
    <property type="entry name" value="LRR"/>
    <property type="match status" value="3"/>
</dbReference>
<dbReference type="GO" id="GO:0005886">
    <property type="term" value="C:plasma membrane"/>
    <property type="evidence" value="ECO:0007669"/>
    <property type="project" value="TreeGrafter"/>
</dbReference>
<keyword evidence="9 14" id="KW-1133">Transmembrane helix</keyword>
<evidence type="ECO:0000256" key="11">
    <source>
        <dbReference type="ARBA" id="ARBA00023170"/>
    </source>
</evidence>
<dbReference type="Proteomes" id="UP000472271">
    <property type="component" value="Chromosome 20"/>
</dbReference>
<feature type="transmembrane region" description="Helical" evidence="14">
    <location>
        <begin position="12"/>
        <end position="32"/>
    </location>
</feature>
<evidence type="ECO:0000259" key="15">
    <source>
        <dbReference type="PROSITE" id="PS50104"/>
    </source>
</evidence>
<name>A0A672YSS0_9TELE</name>
<accession>A0A672YSS0</accession>
<dbReference type="InterPro" id="IPR000483">
    <property type="entry name" value="Cys-rich_flank_reg_C"/>
</dbReference>
<dbReference type="GO" id="GO:0007165">
    <property type="term" value="P:signal transduction"/>
    <property type="evidence" value="ECO:0007669"/>
    <property type="project" value="InterPro"/>
</dbReference>
<dbReference type="Pfam" id="PF00560">
    <property type="entry name" value="LRR_1"/>
    <property type="match status" value="1"/>
</dbReference>
<dbReference type="OrthoDB" id="1421090at2759"/>
<evidence type="ECO:0000256" key="9">
    <source>
        <dbReference type="ARBA" id="ARBA00022989"/>
    </source>
</evidence>
<dbReference type="FunFam" id="3.40.50.10140:FF:000001">
    <property type="entry name" value="Toll-like receptor 2"/>
    <property type="match status" value="1"/>
</dbReference>
<dbReference type="GO" id="GO:0006954">
    <property type="term" value="P:inflammatory response"/>
    <property type="evidence" value="ECO:0007669"/>
    <property type="project" value="UniProtKB-KW"/>
</dbReference>
<evidence type="ECO:0000256" key="7">
    <source>
        <dbReference type="ARBA" id="ARBA00022737"/>
    </source>
</evidence>
<dbReference type="GO" id="GO:0038023">
    <property type="term" value="F:signaling receptor activity"/>
    <property type="evidence" value="ECO:0007669"/>
    <property type="project" value="TreeGrafter"/>
</dbReference>
<keyword evidence="3" id="KW-0399">Innate immunity</keyword>
<keyword evidence="8" id="KW-0391">Immunity</keyword>
<evidence type="ECO:0000256" key="6">
    <source>
        <dbReference type="ARBA" id="ARBA00022729"/>
    </source>
</evidence>
<keyword evidence="13" id="KW-0395">Inflammatory response</keyword>
<keyword evidence="12" id="KW-0325">Glycoprotein</keyword>
<keyword evidence="10 14" id="KW-0472">Membrane</keyword>
<reference evidence="16" key="3">
    <citation type="submission" date="2025-09" db="UniProtKB">
        <authorList>
            <consortium name="Ensembl"/>
        </authorList>
    </citation>
    <scope>IDENTIFICATION</scope>
</reference>
<dbReference type="PANTHER" id="PTHR24365:SF522">
    <property type="entry name" value="LOW QUALITY PROTEIN: TOLL-LIKE RECEPTOR 13-RELATED"/>
    <property type="match status" value="1"/>
</dbReference>
<dbReference type="Ensembl" id="ENSSORT00005007832.1">
    <property type="protein sequence ID" value="ENSSORP00005007552.1"/>
    <property type="gene ID" value="ENSSORG00005004300.1"/>
</dbReference>
<reference evidence="16" key="1">
    <citation type="submission" date="2019-06" db="EMBL/GenBank/DDBJ databases">
        <authorList>
            <consortium name="Wellcome Sanger Institute Data Sharing"/>
        </authorList>
    </citation>
    <scope>NUCLEOTIDE SEQUENCE [LARGE SCALE GENOMIC DNA]</scope>
</reference>
<dbReference type="PROSITE" id="PS50104">
    <property type="entry name" value="TIR"/>
    <property type="match status" value="1"/>
</dbReference>
<dbReference type="InterPro" id="IPR035897">
    <property type="entry name" value="Toll_tir_struct_dom_sf"/>
</dbReference>
<dbReference type="Gene3D" id="3.40.50.10140">
    <property type="entry name" value="Toll/interleukin-1 receptor homology (TIR) domain"/>
    <property type="match status" value="1"/>
</dbReference>
<keyword evidence="5 14" id="KW-0812">Transmembrane</keyword>
<dbReference type="AlphaFoldDB" id="A0A672YSS0"/>
<keyword evidence="7" id="KW-0677">Repeat</keyword>
<dbReference type="FunFam" id="3.80.10.10:FF:001164">
    <property type="entry name" value="GH01279p"/>
    <property type="match status" value="1"/>
</dbReference>